<dbReference type="GO" id="GO:0004930">
    <property type="term" value="F:G protein-coupled receptor activity"/>
    <property type="evidence" value="ECO:0007669"/>
    <property type="project" value="UniProtKB-KW"/>
</dbReference>
<dbReference type="EMBL" id="JACDTQ010000577">
    <property type="protein sequence ID" value="KAF5927415.1"/>
    <property type="molecule type" value="Genomic_DNA"/>
</dbReference>
<evidence type="ECO:0000313" key="13">
    <source>
        <dbReference type="EMBL" id="KAF5927415.1"/>
    </source>
</evidence>
<evidence type="ECO:0000256" key="10">
    <source>
        <dbReference type="ARBA" id="ARBA00023224"/>
    </source>
</evidence>
<keyword evidence="5 11" id="KW-1133">Transmembrane helix</keyword>
<dbReference type="GO" id="GO:0005886">
    <property type="term" value="C:plasma membrane"/>
    <property type="evidence" value="ECO:0007669"/>
    <property type="project" value="UniProtKB-SubCell"/>
</dbReference>
<evidence type="ECO:0000256" key="4">
    <source>
        <dbReference type="ARBA" id="ARBA00022729"/>
    </source>
</evidence>
<evidence type="ECO:0000256" key="7">
    <source>
        <dbReference type="ARBA" id="ARBA00023136"/>
    </source>
</evidence>
<name>A0A7J7FH63_DICBM</name>
<dbReference type="InterPro" id="IPR017978">
    <property type="entry name" value="GPCR_3_C"/>
</dbReference>
<keyword evidence="10" id="KW-0807">Transducer</keyword>
<dbReference type="Pfam" id="PF00003">
    <property type="entry name" value="7tm_3"/>
    <property type="match status" value="1"/>
</dbReference>
<feature type="transmembrane region" description="Helical" evidence="11">
    <location>
        <begin position="272"/>
        <end position="296"/>
    </location>
</feature>
<evidence type="ECO:0000256" key="9">
    <source>
        <dbReference type="ARBA" id="ARBA00023180"/>
    </source>
</evidence>
<evidence type="ECO:0000256" key="5">
    <source>
        <dbReference type="ARBA" id="ARBA00022989"/>
    </source>
</evidence>
<keyword evidence="8" id="KW-0675">Receptor</keyword>
<evidence type="ECO:0000259" key="12">
    <source>
        <dbReference type="PROSITE" id="PS50259"/>
    </source>
</evidence>
<feature type="transmembrane region" description="Helical" evidence="11">
    <location>
        <begin position="240"/>
        <end position="260"/>
    </location>
</feature>
<keyword evidence="9" id="KW-0325">Glycoprotein</keyword>
<comment type="caution">
    <text evidence="13">The sequence shown here is derived from an EMBL/GenBank/DDBJ whole genome shotgun (WGS) entry which is preliminary data.</text>
</comment>
<comment type="subcellular location">
    <subcellularLocation>
        <location evidence="1">Cell membrane</location>
        <topology evidence="1">Multi-pass membrane protein</topology>
    </subcellularLocation>
</comment>
<evidence type="ECO:0000256" key="1">
    <source>
        <dbReference type="ARBA" id="ARBA00004651"/>
    </source>
</evidence>
<dbReference type="AlphaFoldDB" id="A0A7J7FH63"/>
<evidence type="ECO:0000313" key="14">
    <source>
        <dbReference type="Proteomes" id="UP000551758"/>
    </source>
</evidence>
<evidence type="ECO:0000256" key="3">
    <source>
        <dbReference type="ARBA" id="ARBA00022692"/>
    </source>
</evidence>
<evidence type="ECO:0000256" key="8">
    <source>
        <dbReference type="ARBA" id="ARBA00023170"/>
    </source>
</evidence>
<dbReference type="PANTHER" id="PTHR24061:SF0">
    <property type="entry name" value="C-FAMILY ODORANT RECEPTOR OLFCT1"/>
    <property type="match status" value="1"/>
</dbReference>
<keyword evidence="3 11" id="KW-0812">Transmembrane</keyword>
<protein>
    <recommendedName>
        <fullName evidence="12">G-protein coupled receptors family 3 profile domain-containing protein</fullName>
    </recommendedName>
</protein>
<sequence length="386" mass="42444">MQVIWISGFHQSARDGAQNCTGPENMTAVYPSAFKLPDLTATYPAYLAAKALLATYHNLMSCSSGEGPFLGGTCTNAQNSRPWQVLHYAQKVHFTTRAQTEIFFTDDGEMLTMFNLENMYNLPDQRGQTAIVAHFDFRGPPGEELLISNMKMSCGDQEVNLISEVKLLLQLPSLPERRDCHDTSAAYEKCPEDKWPNMEKTPRHSVGVCTALLFLLTLAILGIFFWHHHTPIVRVNNLQLSYLLLSSSALCFLSPFTYVGHPGPFTRAVCQAAFGVTFTICVSTVLAKTIVVVAAFHATRPDTCFRKWAGPVLPSTIPIVSSLVQTNLCLLWVTRWSPGPVNSTEPGSTVTVKCDENSLELFYAMLVLGFARSGQLAGDLPCLPGA</sequence>
<feature type="domain" description="G-protein coupled receptors family 3 profile" evidence="12">
    <location>
        <begin position="214"/>
        <end position="370"/>
    </location>
</feature>
<dbReference type="Proteomes" id="UP000551758">
    <property type="component" value="Unassembled WGS sequence"/>
</dbReference>
<dbReference type="Gene3D" id="3.40.50.2300">
    <property type="match status" value="1"/>
</dbReference>
<reference evidence="13 14" key="1">
    <citation type="journal article" date="2020" name="Mol. Biol. Evol.">
        <title>Interspecific Gene Flow and the Evolution of Specialization in Black and White Rhinoceros.</title>
        <authorList>
            <person name="Moodley Y."/>
            <person name="Westbury M.V."/>
            <person name="Russo I.M."/>
            <person name="Gopalakrishnan S."/>
            <person name="Rakotoarivelo A."/>
            <person name="Olsen R.A."/>
            <person name="Prost S."/>
            <person name="Tunstall T."/>
            <person name="Ryder O.A."/>
            <person name="Dalen L."/>
            <person name="Bruford M.W."/>
        </authorList>
    </citation>
    <scope>NUCLEOTIDE SEQUENCE [LARGE SCALE GENOMIC DNA]</scope>
    <source>
        <strain evidence="13">SBR-YM</strain>
        <tissue evidence="13">Skin</tissue>
    </source>
</reference>
<feature type="transmembrane region" description="Helical" evidence="11">
    <location>
        <begin position="206"/>
        <end position="228"/>
    </location>
</feature>
<keyword evidence="2" id="KW-1003">Cell membrane</keyword>
<dbReference type="PANTHER" id="PTHR24061">
    <property type="entry name" value="CALCIUM-SENSING RECEPTOR-RELATED"/>
    <property type="match status" value="1"/>
</dbReference>
<dbReference type="InterPro" id="IPR028082">
    <property type="entry name" value="Peripla_BP_I"/>
</dbReference>
<dbReference type="PROSITE" id="PS50259">
    <property type="entry name" value="G_PROTEIN_RECEP_F3_4"/>
    <property type="match status" value="1"/>
</dbReference>
<dbReference type="InterPro" id="IPR000068">
    <property type="entry name" value="GPCR_3_Ca_sens_rcpt-rel"/>
</dbReference>
<organism evidence="13 14">
    <name type="scientific">Diceros bicornis minor</name>
    <name type="common">South-central black rhinoceros</name>
    <dbReference type="NCBI Taxonomy" id="77932"/>
    <lineage>
        <taxon>Eukaryota</taxon>
        <taxon>Metazoa</taxon>
        <taxon>Chordata</taxon>
        <taxon>Craniata</taxon>
        <taxon>Vertebrata</taxon>
        <taxon>Euteleostomi</taxon>
        <taxon>Mammalia</taxon>
        <taxon>Eutheria</taxon>
        <taxon>Laurasiatheria</taxon>
        <taxon>Perissodactyla</taxon>
        <taxon>Rhinocerotidae</taxon>
        <taxon>Diceros</taxon>
    </lineage>
</organism>
<dbReference type="SUPFAM" id="SSF53822">
    <property type="entry name" value="Periplasmic binding protein-like I"/>
    <property type="match status" value="1"/>
</dbReference>
<accession>A0A7J7FH63</accession>
<keyword evidence="7 11" id="KW-0472">Membrane</keyword>
<dbReference type="InterPro" id="IPR000337">
    <property type="entry name" value="GPCR_3"/>
</dbReference>
<evidence type="ECO:0000256" key="11">
    <source>
        <dbReference type="SAM" id="Phobius"/>
    </source>
</evidence>
<gene>
    <name evidence="13" type="ORF">HPG69_019015</name>
</gene>
<evidence type="ECO:0000256" key="6">
    <source>
        <dbReference type="ARBA" id="ARBA00023040"/>
    </source>
</evidence>
<keyword evidence="4" id="KW-0732">Signal</keyword>
<keyword evidence="6" id="KW-0297">G-protein coupled receptor</keyword>
<evidence type="ECO:0000256" key="2">
    <source>
        <dbReference type="ARBA" id="ARBA00022475"/>
    </source>
</evidence>
<keyword evidence="14" id="KW-1185">Reference proteome</keyword>
<dbReference type="PRINTS" id="PR00248">
    <property type="entry name" value="GPCRMGR"/>
</dbReference>
<proteinExistence type="predicted"/>